<reference evidence="1" key="1">
    <citation type="submission" date="2014-11" db="EMBL/GenBank/DDBJ databases">
        <authorList>
            <person name="Amaro Gonzalez C."/>
        </authorList>
    </citation>
    <scope>NUCLEOTIDE SEQUENCE</scope>
</reference>
<evidence type="ECO:0000313" key="1">
    <source>
        <dbReference type="EMBL" id="JAH84999.1"/>
    </source>
</evidence>
<sequence length="46" mass="4744">MHPAAVVDGGGSLRSVGTFSSAFETRLGLWRRALPVCEGCSPATPV</sequence>
<reference evidence="1" key="2">
    <citation type="journal article" date="2015" name="Fish Shellfish Immunol.">
        <title>Early steps in the European eel (Anguilla anguilla)-Vibrio vulnificus interaction in the gills: Role of the RtxA13 toxin.</title>
        <authorList>
            <person name="Callol A."/>
            <person name="Pajuelo D."/>
            <person name="Ebbesson L."/>
            <person name="Teles M."/>
            <person name="MacKenzie S."/>
            <person name="Amaro C."/>
        </authorList>
    </citation>
    <scope>NUCLEOTIDE SEQUENCE</scope>
</reference>
<protein>
    <submittedName>
        <fullName evidence="1">Uncharacterized protein</fullName>
    </submittedName>
</protein>
<proteinExistence type="predicted"/>
<dbReference type="AlphaFoldDB" id="A0A0E9W3Q3"/>
<dbReference type="EMBL" id="GBXM01023578">
    <property type="protein sequence ID" value="JAH84999.1"/>
    <property type="molecule type" value="Transcribed_RNA"/>
</dbReference>
<organism evidence="1">
    <name type="scientific">Anguilla anguilla</name>
    <name type="common">European freshwater eel</name>
    <name type="synonym">Muraena anguilla</name>
    <dbReference type="NCBI Taxonomy" id="7936"/>
    <lineage>
        <taxon>Eukaryota</taxon>
        <taxon>Metazoa</taxon>
        <taxon>Chordata</taxon>
        <taxon>Craniata</taxon>
        <taxon>Vertebrata</taxon>
        <taxon>Euteleostomi</taxon>
        <taxon>Actinopterygii</taxon>
        <taxon>Neopterygii</taxon>
        <taxon>Teleostei</taxon>
        <taxon>Anguilliformes</taxon>
        <taxon>Anguillidae</taxon>
        <taxon>Anguilla</taxon>
    </lineage>
</organism>
<name>A0A0E9W3Q3_ANGAN</name>
<accession>A0A0E9W3Q3</accession>